<dbReference type="OrthoDB" id="5104994at2759"/>
<dbReference type="EMBL" id="LCTW02000025">
    <property type="protein sequence ID" value="KXX81881.1"/>
    <property type="molecule type" value="Genomic_DNA"/>
</dbReference>
<name>A0A175WED5_9PEZI</name>
<proteinExistence type="predicted"/>
<evidence type="ECO:0000313" key="1">
    <source>
        <dbReference type="EMBL" id="KXX81881.1"/>
    </source>
</evidence>
<accession>A0A175WED5</accession>
<dbReference type="AlphaFoldDB" id="A0A175WED5"/>
<dbReference type="VEuPathDB" id="FungiDB:MMYC01_202338"/>
<protein>
    <submittedName>
        <fullName evidence="1">Uncharacterized protein</fullName>
    </submittedName>
</protein>
<reference evidence="1 2" key="1">
    <citation type="journal article" date="2016" name="Genome Announc.">
        <title>Genome Sequence of Madurella mycetomatis mm55, Isolated from a Human Mycetoma Case in Sudan.</title>
        <authorList>
            <person name="Smit S."/>
            <person name="Derks M.F."/>
            <person name="Bervoets S."/>
            <person name="Fahal A."/>
            <person name="van Leeuwen W."/>
            <person name="van Belkum A."/>
            <person name="van de Sande W.W."/>
        </authorList>
    </citation>
    <scope>NUCLEOTIDE SEQUENCE [LARGE SCALE GENOMIC DNA]</scope>
    <source>
        <strain evidence="2">mm55</strain>
    </source>
</reference>
<organism evidence="1 2">
    <name type="scientific">Madurella mycetomatis</name>
    <dbReference type="NCBI Taxonomy" id="100816"/>
    <lineage>
        <taxon>Eukaryota</taxon>
        <taxon>Fungi</taxon>
        <taxon>Dikarya</taxon>
        <taxon>Ascomycota</taxon>
        <taxon>Pezizomycotina</taxon>
        <taxon>Sordariomycetes</taxon>
        <taxon>Sordariomycetidae</taxon>
        <taxon>Sordariales</taxon>
        <taxon>Sordariales incertae sedis</taxon>
        <taxon>Madurella</taxon>
    </lineage>
</organism>
<dbReference type="Proteomes" id="UP000078237">
    <property type="component" value="Unassembled WGS sequence"/>
</dbReference>
<sequence length="410" mass="45845">MDAASSCSTAKLSNLPPELVTKILLQSVTEPPTCAFTVFCPEWNLCERKHSALETILRSTRVDTYTLPSRPGEKGHMTTTFAHGPDDHIHVPLMLDPRDINDGVLLGFYYREMVREWASESMIVVGQELTHIGSRGREMSQDEVDGIVLLREPRSLGLLPFVDDFSLDEVGDGEMVGPAVAGKPRNVTVCATDGREKDTLPPVRCFTSAPSYERGEGGKKEPKHLFQRIRHLVLNTVPALAVSEPWDVGTLPAATSHTLFPNMEMVRERLCFERKANFCLRWKALERLESLFLDLRGLSFLHKPFLDLDEVGELALSLQGMGLKLLVIAGLRSWRCYPGPRVAEITDVEGGRWDPQWKVWIDERIGSVNWWWTFAGALQPGGRLILVDKQNGGSELKLGRSESLTEVLDS</sequence>
<comment type="caution">
    <text evidence="1">The sequence shown here is derived from an EMBL/GenBank/DDBJ whole genome shotgun (WGS) entry which is preliminary data.</text>
</comment>
<gene>
    <name evidence="1" type="ORF">MMYC01_202338</name>
</gene>
<keyword evidence="2" id="KW-1185">Reference proteome</keyword>
<evidence type="ECO:0000313" key="2">
    <source>
        <dbReference type="Proteomes" id="UP000078237"/>
    </source>
</evidence>